<keyword evidence="2" id="KW-1185">Reference proteome</keyword>
<protein>
    <submittedName>
        <fullName evidence="1">Hypothetical secreted protein</fullName>
    </submittedName>
</protein>
<proteinExistence type="predicted"/>
<dbReference type="HOGENOM" id="CLU_3114146_0_0_4"/>
<gene>
    <name evidence="1" type="ordered locus">azo2687</name>
</gene>
<dbReference type="RefSeq" id="WP_011766413.1">
    <property type="nucleotide sequence ID" value="NC_008702.1"/>
</dbReference>
<dbReference type="Proteomes" id="UP000002588">
    <property type="component" value="Chromosome"/>
</dbReference>
<dbReference type="KEGG" id="aoa:dqs_2822"/>
<reference evidence="1 2" key="1">
    <citation type="journal article" date="2006" name="Nat. Biotechnol.">
        <title>Complete genome of the mutualistic, N2-fixing grass endophyte Azoarcus sp. strain BH72.</title>
        <authorList>
            <person name="Krause A."/>
            <person name="Ramakumar A."/>
            <person name="Bartels D."/>
            <person name="Battistoni F."/>
            <person name="Bekel T."/>
            <person name="Boch J."/>
            <person name="Boehm M."/>
            <person name="Friedrich F."/>
            <person name="Hurek T."/>
            <person name="Krause L."/>
            <person name="Linke B."/>
            <person name="McHardy A.C."/>
            <person name="Sarkar A."/>
            <person name="Schneiker S."/>
            <person name="Syed A.A."/>
            <person name="Thauer R."/>
            <person name="Vorhoelter F.-J."/>
            <person name="Weidner S."/>
            <person name="Puehler A."/>
            <person name="Reinhold-Hurek B."/>
            <person name="Kaiser O."/>
            <person name="Goesmann A."/>
        </authorList>
    </citation>
    <scope>NUCLEOTIDE SEQUENCE [LARGE SCALE GENOMIC DNA]</scope>
    <source>
        <strain evidence="1 2">BH72</strain>
    </source>
</reference>
<organism evidence="1 2">
    <name type="scientific">Azoarcus sp. (strain BH72)</name>
    <dbReference type="NCBI Taxonomy" id="418699"/>
    <lineage>
        <taxon>Bacteria</taxon>
        <taxon>Pseudomonadati</taxon>
        <taxon>Pseudomonadota</taxon>
        <taxon>Betaproteobacteria</taxon>
        <taxon>Rhodocyclales</taxon>
        <taxon>Zoogloeaceae</taxon>
        <taxon>Azoarcus</taxon>
    </lineage>
</organism>
<dbReference type="AlphaFoldDB" id="A1K8Z8"/>
<evidence type="ECO:0000313" key="2">
    <source>
        <dbReference type="Proteomes" id="UP000002588"/>
    </source>
</evidence>
<sequence>MEAKFTKSLMALGLLAGLMFGVGIPGGGVALAAAGVATVWLFRSNGEEHA</sequence>
<accession>A1K8Z8</accession>
<dbReference type="EMBL" id="AM406670">
    <property type="protein sequence ID" value="CAL95303.1"/>
    <property type="molecule type" value="Genomic_DNA"/>
</dbReference>
<evidence type="ECO:0000313" key="1">
    <source>
        <dbReference type="EMBL" id="CAL95303.1"/>
    </source>
</evidence>
<name>A1K8Z8_AZOSB</name>
<dbReference type="KEGG" id="azo:azo2687"/>